<dbReference type="NCBIfam" id="TIGR02076">
    <property type="entry name" value="pyrH_arch"/>
    <property type="match status" value="1"/>
</dbReference>
<dbReference type="PANTHER" id="PTHR42833:SF4">
    <property type="entry name" value="URIDYLATE KINASE PUMPKIN, CHLOROPLASTIC"/>
    <property type="match status" value="1"/>
</dbReference>
<keyword evidence="9 11" id="KW-0665">Pyrimidine biosynthesis</keyword>
<dbReference type="PANTHER" id="PTHR42833">
    <property type="entry name" value="URIDYLATE KINASE"/>
    <property type="match status" value="1"/>
</dbReference>
<feature type="binding site" evidence="11">
    <location>
        <position position="147"/>
    </location>
    <ligand>
        <name>ATP</name>
        <dbReference type="ChEBI" id="CHEBI:30616"/>
    </ligand>
</feature>
<evidence type="ECO:0000256" key="1">
    <source>
        <dbReference type="ARBA" id="ARBA00004496"/>
    </source>
</evidence>
<comment type="caution">
    <text evidence="11">Lacks conserved residue(s) required for the propagation of feature annotation.</text>
</comment>
<evidence type="ECO:0000256" key="2">
    <source>
        <dbReference type="ARBA" id="ARBA00004791"/>
    </source>
</evidence>
<comment type="subcellular location">
    <subcellularLocation>
        <location evidence="1 11">Cytoplasm</location>
    </subcellularLocation>
</comment>
<dbReference type="UniPathway" id="UPA00159">
    <property type="reaction ID" value="UER00275"/>
</dbReference>
<dbReference type="EC" id="2.7.4.22" evidence="11"/>
<evidence type="ECO:0000313" key="13">
    <source>
        <dbReference type="EMBL" id="RWX73386.1"/>
    </source>
</evidence>
<dbReference type="PIRSF" id="PIRSF005650">
    <property type="entry name" value="Uridylate_kin"/>
    <property type="match status" value="1"/>
</dbReference>
<feature type="binding site" evidence="11">
    <location>
        <position position="67"/>
    </location>
    <ligand>
        <name>UMP</name>
        <dbReference type="ChEBI" id="CHEBI:57865"/>
    </ligand>
</feature>
<evidence type="ECO:0000256" key="4">
    <source>
        <dbReference type="ARBA" id="ARBA00022490"/>
    </source>
</evidence>
<organism evidence="13 14">
    <name type="scientific">Methanosuratincola subterraneus</name>
    <dbReference type="NCBI Taxonomy" id="2593994"/>
    <lineage>
        <taxon>Archaea</taxon>
        <taxon>Thermoproteota</taxon>
        <taxon>Methanosuratincolia</taxon>
        <taxon>Candidatus Methanomethylicales</taxon>
        <taxon>Candidatus Methanomethylicaceae</taxon>
        <taxon>Candidatus Methanosuratincola (ex Vanwonterghem et al. 2016)</taxon>
    </lineage>
</organism>
<sequence length="228" mass="24577">MKITIKLSGHVLFPTFDKQARFLEYADIVKELVSKGQEVNVVVGGGAPARYYIQMARQQGADESTCDFIGIQIANLNAKLFSIALGDIACPFVPTSYEEMQKAKETGKVIVMGGLQPGQSTNAVACVLAEFTNSNLLINTTTVDGVYTSDPRKDPSARRLSKVSISELGKILESIGTRAGEYELLDPVALRIIQRSRITTKIIDGTNPMNILAASADLKEGIGTLIVP</sequence>
<protein>
    <recommendedName>
        <fullName evidence="11">Uridylate kinase</fullName>
        <shortName evidence="11">UK</shortName>
        <ecNumber evidence="11">2.7.4.22</ecNumber>
    </recommendedName>
    <alternativeName>
        <fullName evidence="11">Uridine monophosphate kinase</fullName>
        <shortName evidence="11">UMP kinase</shortName>
        <shortName evidence="11">UMPK</shortName>
    </alternativeName>
</protein>
<comment type="similarity">
    <text evidence="3 11">Belongs to the UMP kinase family.</text>
</comment>
<dbReference type="GO" id="GO:0044210">
    <property type="term" value="P:'de novo' CTP biosynthetic process"/>
    <property type="evidence" value="ECO:0007669"/>
    <property type="project" value="UniProtKB-UniRule"/>
</dbReference>
<accession>A0A3S3VCA4</accession>
<dbReference type="SUPFAM" id="SSF53633">
    <property type="entry name" value="Carbamate kinase-like"/>
    <property type="match status" value="1"/>
</dbReference>
<reference evidence="13 14" key="1">
    <citation type="submission" date="2018-12" db="EMBL/GenBank/DDBJ databases">
        <title>The complete genome of the methanogenic archaea of the candidate phylum Verstraetearchaeota, obtained from the metagenome of underground thermal water.</title>
        <authorList>
            <person name="Kadnikov V.V."/>
            <person name="Mardanov A.V."/>
            <person name="Beletsky A.V."/>
            <person name="Karnachuk O.V."/>
            <person name="Ravin N.V."/>
        </authorList>
    </citation>
    <scope>NUCLEOTIDE SEQUENCE [LARGE SCALE GENOMIC DNA]</scope>
    <source>
        <strain evidence="13">Ch88</strain>
    </source>
</reference>
<dbReference type="GO" id="GO:0033862">
    <property type="term" value="F:UMP kinase activity"/>
    <property type="evidence" value="ECO:0007669"/>
    <property type="project" value="UniProtKB-EC"/>
</dbReference>
<dbReference type="GO" id="GO:0005737">
    <property type="term" value="C:cytoplasm"/>
    <property type="evidence" value="ECO:0007669"/>
    <property type="project" value="UniProtKB-SubCell"/>
</dbReference>
<evidence type="ECO:0000256" key="8">
    <source>
        <dbReference type="ARBA" id="ARBA00022840"/>
    </source>
</evidence>
<evidence type="ECO:0000256" key="7">
    <source>
        <dbReference type="ARBA" id="ARBA00022777"/>
    </source>
</evidence>
<keyword evidence="7 11" id="KW-0418">Kinase</keyword>
<comment type="subunit">
    <text evidence="11">Homohexamer.</text>
</comment>
<feature type="binding site" evidence="11">
    <location>
        <position position="50"/>
    </location>
    <ligand>
        <name>ATP</name>
        <dbReference type="ChEBI" id="CHEBI:30616"/>
    </ligand>
</feature>
<feature type="binding site" evidence="11">
    <location>
        <position position="45"/>
    </location>
    <ligand>
        <name>UMP</name>
        <dbReference type="ChEBI" id="CHEBI:57865"/>
    </ligand>
</feature>
<dbReference type="InterPro" id="IPR036393">
    <property type="entry name" value="AceGlu_kinase-like_sf"/>
</dbReference>
<proteinExistence type="inferred from homology"/>
<feature type="binding site" evidence="11">
    <location>
        <begin position="115"/>
        <end position="121"/>
    </location>
    <ligand>
        <name>UMP</name>
        <dbReference type="ChEBI" id="CHEBI:57865"/>
    </ligand>
</feature>
<evidence type="ECO:0000256" key="10">
    <source>
        <dbReference type="ARBA" id="ARBA00047767"/>
    </source>
</evidence>
<dbReference type="EMBL" id="RXGA01000003">
    <property type="protein sequence ID" value="RWX73386.1"/>
    <property type="molecule type" value="Genomic_DNA"/>
</dbReference>
<keyword evidence="5 11" id="KW-0808">Transferase</keyword>
<evidence type="ECO:0000313" key="14">
    <source>
        <dbReference type="Proteomes" id="UP000288215"/>
    </source>
</evidence>
<evidence type="ECO:0000256" key="3">
    <source>
        <dbReference type="ARBA" id="ARBA00007614"/>
    </source>
</evidence>
<dbReference type="AlphaFoldDB" id="A0A3S3VCA4"/>
<dbReference type="GO" id="GO:0006225">
    <property type="term" value="P:UDP biosynthetic process"/>
    <property type="evidence" value="ECO:0007669"/>
    <property type="project" value="TreeGrafter"/>
</dbReference>
<evidence type="ECO:0000256" key="6">
    <source>
        <dbReference type="ARBA" id="ARBA00022741"/>
    </source>
</evidence>
<keyword evidence="6 11" id="KW-0547">Nucleotide-binding</keyword>
<comment type="catalytic activity">
    <reaction evidence="10 11">
        <text>UMP + ATP = UDP + ADP</text>
        <dbReference type="Rhea" id="RHEA:24400"/>
        <dbReference type="ChEBI" id="CHEBI:30616"/>
        <dbReference type="ChEBI" id="CHEBI:57865"/>
        <dbReference type="ChEBI" id="CHEBI:58223"/>
        <dbReference type="ChEBI" id="CHEBI:456216"/>
        <dbReference type="EC" id="2.7.4.22"/>
    </reaction>
</comment>
<dbReference type="GO" id="GO:0005524">
    <property type="term" value="F:ATP binding"/>
    <property type="evidence" value="ECO:0007669"/>
    <property type="project" value="UniProtKB-KW"/>
</dbReference>
<dbReference type="HAMAP" id="MF_01220_A">
    <property type="entry name" value="PyrH_A"/>
    <property type="match status" value="1"/>
</dbReference>
<gene>
    <name evidence="11" type="primary">pyrH</name>
    <name evidence="13" type="ORF">Metus_1360</name>
</gene>
<evidence type="ECO:0000256" key="9">
    <source>
        <dbReference type="ARBA" id="ARBA00022975"/>
    </source>
</evidence>
<feature type="binding site" evidence="11">
    <location>
        <position position="141"/>
    </location>
    <ligand>
        <name>ATP</name>
        <dbReference type="ChEBI" id="CHEBI:30616"/>
    </ligand>
</feature>
<dbReference type="Pfam" id="PF00696">
    <property type="entry name" value="AA_kinase"/>
    <property type="match status" value="1"/>
</dbReference>
<evidence type="ECO:0000259" key="12">
    <source>
        <dbReference type="Pfam" id="PF00696"/>
    </source>
</evidence>
<dbReference type="InterPro" id="IPR011818">
    <property type="entry name" value="Uridylate_kinase_arch/spir"/>
</dbReference>
<dbReference type="Gene3D" id="3.40.1160.10">
    <property type="entry name" value="Acetylglutamate kinase-like"/>
    <property type="match status" value="1"/>
</dbReference>
<dbReference type="Proteomes" id="UP000288215">
    <property type="component" value="Unassembled WGS sequence"/>
</dbReference>
<feature type="binding site" evidence="11">
    <location>
        <position position="46"/>
    </location>
    <ligand>
        <name>ATP</name>
        <dbReference type="ChEBI" id="CHEBI:30616"/>
    </ligand>
</feature>
<feature type="binding site" evidence="11">
    <location>
        <position position="150"/>
    </location>
    <ligand>
        <name>ATP</name>
        <dbReference type="ChEBI" id="CHEBI:30616"/>
    </ligand>
</feature>
<keyword evidence="4 11" id="KW-0963">Cytoplasm</keyword>
<feature type="domain" description="Aspartate/glutamate/uridylate kinase" evidence="12">
    <location>
        <begin position="1"/>
        <end position="204"/>
    </location>
</feature>
<dbReference type="InterPro" id="IPR001048">
    <property type="entry name" value="Asp/Glu/Uridylate_kinase"/>
</dbReference>
<name>A0A3S3VCA4_METS7</name>
<comment type="function">
    <text evidence="11">Catalyzes the reversible phosphorylation of UMP to UDP.</text>
</comment>
<evidence type="ECO:0000256" key="11">
    <source>
        <dbReference type="HAMAP-Rule" id="MF_01220"/>
    </source>
</evidence>
<keyword evidence="8 11" id="KW-0067">ATP-binding</keyword>
<comment type="caution">
    <text evidence="13">The sequence shown here is derived from an EMBL/GenBank/DDBJ whole genome shotgun (WGS) entry which is preliminary data.</text>
</comment>
<dbReference type="InterPro" id="IPR011817">
    <property type="entry name" value="Uridylate_kinase"/>
</dbReference>
<comment type="pathway">
    <text evidence="2 11">Pyrimidine metabolism; CTP biosynthesis via de novo pathway; UDP from UMP (UMPK route): step 1/1.</text>
</comment>
<evidence type="ECO:0000256" key="5">
    <source>
        <dbReference type="ARBA" id="ARBA00022679"/>
    </source>
</evidence>
<comment type="activity regulation">
    <text evidence="11">Inhibited by UTP.</text>
</comment>